<dbReference type="EC" id="2.8.2.-" evidence="9"/>
<evidence type="ECO:0000313" key="12">
    <source>
        <dbReference type="RefSeq" id="XP_022099613.1"/>
    </source>
</evidence>
<dbReference type="PANTHER" id="PTHR12137">
    <property type="entry name" value="CARBOHYDRATE SULFOTRANSFERASE"/>
    <property type="match status" value="1"/>
</dbReference>
<dbReference type="GO" id="GO:0000139">
    <property type="term" value="C:Golgi membrane"/>
    <property type="evidence" value="ECO:0007669"/>
    <property type="project" value="UniProtKB-SubCell"/>
</dbReference>
<evidence type="ECO:0000256" key="5">
    <source>
        <dbReference type="ARBA" id="ARBA00022989"/>
    </source>
</evidence>
<evidence type="ECO:0000256" key="2">
    <source>
        <dbReference type="ARBA" id="ARBA00006339"/>
    </source>
</evidence>
<evidence type="ECO:0000256" key="1">
    <source>
        <dbReference type="ARBA" id="ARBA00004323"/>
    </source>
</evidence>
<keyword evidence="3 9" id="KW-0808">Transferase</keyword>
<dbReference type="KEGG" id="aplc:110984100"/>
<dbReference type="PANTHER" id="PTHR12137:SF33">
    <property type="entry name" value="CARBOHYDRATE SULFOTRANSFERASE 14"/>
    <property type="match status" value="1"/>
</dbReference>
<dbReference type="InterPro" id="IPR018011">
    <property type="entry name" value="Carb_sulfotrans_8-10"/>
</dbReference>
<keyword evidence="9" id="KW-0119">Carbohydrate metabolism</keyword>
<evidence type="ECO:0000256" key="6">
    <source>
        <dbReference type="ARBA" id="ARBA00023034"/>
    </source>
</evidence>
<dbReference type="RefSeq" id="XP_022099613.1">
    <property type="nucleotide sequence ID" value="XM_022243921.1"/>
</dbReference>
<evidence type="ECO:0000256" key="4">
    <source>
        <dbReference type="ARBA" id="ARBA00022692"/>
    </source>
</evidence>
<gene>
    <name evidence="12" type="primary">LOC110984100</name>
</gene>
<comment type="similarity">
    <text evidence="2 9">Belongs to the sulfotransferase 2 family.</text>
</comment>
<proteinExistence type="inferred from homology"/>
<dbReference type="AlphaFoldDB" id="A0A8B7Z1X7"/>
<evidence type="ECO:0000313" key="11">
    <source>
        <dbReference type="Proteomes" id="UP000694845"/>
    </source>
</evidence>
<dbReference type="Proteomes" id="UP000694845">
    <property type="component" value="Unplaced"/>
</dbReference>
<sequence length="434" mass="49979">MNAQDAGSAIGDFVREAASAYQLSSAALSTRTLRRYLAWFIFGIAATVVFCLGILQGASSGWNLQHAEVVGRHGPLRGGPWHAAGTHHQRRETRTKLEPQSVHIRNKSMSNLPILDALSFQRLESVVKNWGRTEPNLTSVQITRSIRNHTIHSICQAEQLNDISMLDAAAREALTHQIIVDDERRFLYCYVPKVACSNWKRVIKFMQGTLGDIGAKIKMDHKNGLVFLDSFSKKEIQYRLRNYFKFMFVRNPVERLLSAFRNKFGEEALSQYKQRYAPRIIHRYRGSWDGKDTNITLEEFIRYLLDTRTTKMDQHWKPMHLLCQPCAVQYDFVGSFEQLSEDANYVLGKIKGDTGAYFPPRQGWYNPTTQEKVEALIGAVNPIYIQQYVDKYILDFITFGYAPPKQYYLKYHRNDEGKETTSEDDIDPRVSEDL</sequence>
<comment type="subcellular location">
    <subcellularLocation>
        <location evidence="1 9">Golgi apparatus membrane</location>
        <topology evidence="1 9">Single-pass type II membrane protein</topology>
    </subcellularLocation>
</comment>
<keyword evidence="6 9" id="KW-0333">Golgi apparatus</keyword>
<keyword evidence="9" id="KW-0735">Signal-anchor</keyword>
<dbReference type="GO" id="GO:0008146">
    <property type="term" value="F:sulfotransferase activity"/>
    <property type="evidence" value="ECO:0007669"/>
    <property type="project" value="InterPro"/>
</dbReference>
<evidence type="ECO:0000256" key="8">
    <source>
        <dbReference type="ARBA" id="ARBA00023180"/>
    </source>
</evidence>
<evidence type="ECO:0000256" key="3">
    <source>
        <dbReference type="ARBA" id="ARBA00022679"/>
    </source>
</evidence>
<keyword evidence="5 9" id="KW-1133">Transmembrane helix</keyword>
<accession>A0A8B7Z1X7</accession>
<feature type="region of interest" description="Disordered" evidence="10">
    <location>
        <begin position="415"/>
        <end position="434"/>
    </location>
</feature>
<evidence type="ECO:0000256" key="9">
    <source>
        <dbReference type="RuleBase" id="RU364020"/>
    </source>
</evidence>
<feature type="region of interest" description="Disordered" evidence="10">
    <location>
        <begin position="76"/>
        <end position="96"/>
    </location>
</feature>
<protein>
    <recommendedName>
        <fullName evidence="9">Carbohydrate sulfotransferase</fullName>
        <ecNumber evidence="9">2.8.2.-</ecNumber>
    </recommendedName>
</protein>
<organism evidence="11 12">
    <name type="scientific">Acanthaster planci</name>
    <name type="common">Crown-of-thorns starfish</name>
    <dbReference type="NCBI Taxonomy" id="133434"/>
    <lineage>
        <taxon>Eukaryota</taxon>
        <taxon>Metazoa</taxon>
        <taxon>Echinodermata</taxon>
        <taxon>Eleutherozoa</taxon>
        <taxon>Asterozoa</taxon>
        <taxon>Asteroidea</taxon>
        <taxon>Valvatacea</taxon>
        <taxon>Valvatida</taxon>
        <taxon>Acanthasteridae</taxon>
        <taxon>Acanthaster</taxon>
    </lineage>
</organism>
<keyword evidence="4 9" id="KW-0812">Transmembrane</keyword>
<dbReference type="OrthoDB" id="2019940at2759"/>
<keyword evidence="11" id="KW-1185">Reference proteome</keyword>
<feature type="transmembrane region" description="Helical" evidence="9">
    <location>
        <begin position="36"/>
        <end position="55"/>
    </location>
</feature>
<name>A0A8B7Z1X7_ACAPL</name>
<keyword evidence="7 9" id="KW-0472">Membrane</keyword>
<keyword evidence="8 9" id="KW-0325">Glycoprotein</keyword>
<reference evidence="12" key="1">
    <citation type="submission" date="2025-08" db="UniProtKB">
        <authorList>
            <consortium name="RefSeq"/>
        </authorList>
    </citation>
    <scope>IDENTIFICATION</scope>
</reference>
<dbReference type="GeneID" id="110984100"/>
<dbReference type="InterPro" id="IPR005331">
    <property type="entry name" value="Sulfotransferase"/>
</dbReference>
<evidence type="ECO:0000256" key="7">
    <source>
        <dbReference type="ARBA" id="ARBA00023136"/>
    </source>
</evidence>
<dbReference type="GO" id="GO:0016051">
    <property type="term" value="P:carbohydrate biosynthetic process"/>
    <property type="evidence" value="ECO:0007669"/>
    <property type="project" value="InterPro"/>
</dbReference>
<dbReference type="Pfam" id="PF03567">
    <property type="entry name" value="Sulfotransfer_2"/>
    <property type="match status" value="1"/>
</dbReference>
<evidence type="ECO:0000256" key="10">
    <source>
        <dbReference type="SAM" id="MobiDB-lite"/>
    </source>
</evidence>